<organism evidence="2 3">
    <name type="scientific">Humicola insolens</name>
    <name type="common">Soft-rot fungus</name>
    <dbReference type="NCBI Taxonomy" id="85995"/>
    <lineage>
        <taxon>Eukaryota</taxon>
        <taxon>Fungi</taxon>
        <taxon>Dikarya</taxon>
        <taxon>Ascomycota</taxon>
        <taxon>Pezizomycotina</taxon>
        <taxon>Sordariomycetes</taxon>
        <taxon>Sordariomycetidae</taxon>
        <taxon>Sordariales</taxon>
        <taxon>Chaetomiaceae</taxon>
        <taxon>Mycothermus</taxon>
    </lineage>
</organism>
<feature type="compositionally biased region" description="Low complexity" evidence="1">
    <location>
        <begin position="1"/>
        <end position="11"/>
    </location>
</feature>
<feature type="region of interest" description="Disordered" evidence="1">
    <location>
        <begin position="86"/>
        <end position="107"/>
    </location>
</feature>
<reference evidence="2 3" key="1">
    <citation type="journal article" date="2024" name="Commun. Biol.">
        <title>Comparative genomic analysis of thermophilic fungi reveals convergent evolutionary adaptations and gene losses.</title>
        <authorList>
            <person name="Steindorff A.S."/>
            <person name="Aguilar-Pontes M.V."/>
            <person name="Robinson A.J."/>
            <person name="Andreopoulos B."/>
            <person name="LaButti K."/>
            <person name="Kuo A."/>
            <person name="Mondo S."/>
            <person name="Riley R."/>
            <person name="Otillar R."/>
            <person name="Haridas S."/>
            <person name="Lipzen A."/>
            <person name="Grimwood J."/>
            <person name="Schmutz J."/>
            <person name="Clum A."/>
            <person name="Reid I.D."/>
            <person name="Moisan M.C."/>
            <person name="Butler G."/>
            <person name="Nguyen T.T.M."/>
            <person name="Dewar K."/>
            <person name="Conant G."/>
            <person name="Drula E."/>
            <person name="Henrissat B."/>
            <person name="Hansel C."/>
            <person name="Singer S."/>
            <person name="Hutchinson M.I."/>
            <person name="de Vries R.P."/>
            <person name="Natvig D.O."/>
            <person name="Powell A.J."/>
            <person name="Tsang A."/>
            <person name="Grigoriev I.V."/>
        </authorList>
    </citation>
    <scope>NUCLEOTIDE SEQUENCE [LARGE SCALE GENOMIC DNA]</scope>
    <source>
        <strain evidence="2 3">CBS 620.91</strain>
    </source>
</reference>
<evidence type="ECO:0000313" key="2">
    <source>
        <dbReference type="EMBL" id="KAL1837531.1"/>
    </source>
</evidence>
<evidence type="ECO:0000313" key="3">
    <source>
        <dbReference type="Proteomes" id="UP001583172"/>
    </source>
</evidence>
<comment type="caution">
    <text evidence="2">The sequence shown here is derived from an EMBL/GenBank/DDBJ whole genome shotgun (WGS) entry which is preliminary data.</text>
</comment>
<dbReference type="EMBL" id="JAZGSY010000285">
    <property type="protein sequence ID" value="KAL1837531.1"/>
    <property type="molecule type" value="Genomic_DNA"/>
</dbReference>
<feature type="region of interest" description="Disordered" evidence="1">
    <location>
        <begin position="123"/>
        <end position="145"/>
    </location>
</feature>
<feature type="region of interest" description="Disordered" evidence="1">
    <location>
        <begin position="1"/>
        <end position="52"/>
    </location>
</feature>
<dbReference type="Proteomes" id="UP001583172">
    <property type="component" value="Unassembled WGS sequence"/>
</dbReference>
<keyword evidence="3" id="KW-1185">Reference proteome</keyword>
<gene>
    <name evidence="2" type="ORF">VTJ49DRAFT_3676</name>
</gene>
<sequence length="186" mass="20935">MCLIGLLLPLEPKNEPKKKRRHSHRRSRRSSTPRSPRPREPDKDKPIDSKARAEDALANLCLTLQQSLLEERQQWRDQDRRDIIQEERRRLATGMRYSEAAPPYPVDDNDHSTMPHPPPLEVRSQAGVAESPGCSREHRDAASSSSTECCRKCVCSRCGFEVTKCPAVSEVPGKTPDRGAESPVST</sequence>
<name>A0ABR3V715_HUMIN</name>
<feature type="compositionally biased region" description="Basic and acidic residues" evidence="1">
    <location>
        <begin position="37"/>
        <end position="52"/>
    </location>
</feature>
<feature type="compositionally biased region" description="Basic residues" evidence="1">
    <location>
        <begin position="16"/>
        <end position="31"/>
    </location>
</feature>
<evidence type="ECO:0000256" key="1">
    <source>
        <dbReference type="SAM" id="MobiDB-lite"/>
    </source>
</evidence>
<accession>A0ABR3V715</accession>
<protein>
    <submittedName>
        <fullName evidence="2">Uncharacterized protein</fullName>
    </submittedName>
</protein>
<proteinExistence type="predicted"/>